<feature type="region of interest" description="Disordered" evidence="1">
    <location>
        <begin position="1"/>
        <end position="51"/>
    </location>
</feature>
<feature type="compositionally biased region" description="Polar residues" evidence="1">
    <location>
        <begin position="36"/>
        <end position="51"/>
    </location>
</feature>
<organism evidence="2 3">
    <name type="scientific">Romanomermis culicivorax</name>
    <name type="common">Nematode worm</name>
    <dbReference type="NCBI Taxonomy" id="13658"/>
    <lineage>
        <taxon>Eukaryota</taxon>
        <taxon>Metazoa</taxon>
        <taxon>Ecdysozoa</taxon>
        <taxon>Nematoda</taxon>
        <taxon>Enoplea</taxon>
        <taxon>Dorylaimia</taxon>
        <taxon>Mermithida</taxon>
        <taxon>Mermithoidea</taxon>
        <taxon>Mermithidae</taxon>
        <taxon>Romanomermis</taxon>
    </lineage>
</organism>
<sequence length="172" mass="19200">MYSDDNQYDSDDDFKLTPSLPSQVDQPKDDLPKIESNANATSAETEDTPVNSGCAIPVMTNRQCRLEYKDLDNCGCGDKACAHLIAARLSCNLPVNLPIELSMLKKSLTLALKHQFGEAALEWVNYIRYQKNAVQEKNIIKDGSGTKIDLYGAADEFFLSHISTMYTLQRRS</sequence>
<protein>
    <submittedName>
        <fullName evidence="3">SWIM-type domain-containing protein</fullName>
    </submittedName>
</protein>
<evidence type="ECO:0000313" key="3">
    <source>
        <dbReference type="WBParaSite" id="nRc.2.0.1.t08316-RA"/>
    </source>
</evidence>
<dbReference type="Proteomes" id="UP000887565">
    <property type="component" value="Unplaced"/>
</dbReference>
<feature type="compositionally biased region" description="Acidic residues" evidence="1">
    <location>
        <begin position="1"/>
        <end position="12"/>
    </location>
</feature>
<accession>A0A915I3K4</accession>
<name>A0A915I3K4_ROMCU</name>
<evidence type="ECO:0000313" key="2">
    <source>
        <dbReference type="Proteomes" id="UP000887565"/>
    </source>
</evidence>
<dbReference type="AlphaFoldDB" id="A0A915I3K4"/>
<reference evidence="3" key="1">
    <citation type="submission" date="2022-11" db="UniProtKB">
        <authorList>
            <consortium name="WormBaseParasite"/>
        </authorList>
    </citation>
    <scope>IDENTIFICATION</scope>
</reference>
<dbReference type="WBParaSite" id="nRc.2.0.1.t08316-RA">
    <property type="protein sequence ID" value="nRc.2.0.1.t08316-RA"/>
    <property type="gene ID" value="nRc.2.0.1.g08316"/>
</dbReference>
<evidence type="ECO:0000256" key="1">
    <source>
        <dbReference type="SAM" id="MobiDB-lite"/>
    </source>
</evidence>
<keyword evidence="2" id="KW-1185">Reference proteome</keyword>
<proteinExistence type="predicted"/>